<organism evidence="2 3">
    <name type="scientific">Triticum turgidum subsp. durum</name>
    <name type="common">Durum wheat</name>
    <name type="synonym">Triticum durum</name>
    <dbReference type="NCBI Taxonomy" id="4567"/>
    <lineage>
        <taxon>Eukaryota</taxon>
        <taxon>Viridiplantae</taxon>
        <taxon>Streptophyta</taxon>
        <taxon>Embryophyta</taxon>
        <taxon>Tracheophyta</taxon>
        <taxon>Spermatophyta</taxon>
        <taxon>Magnoliopsida</taxon>
        <taxon>Liliopsida</taxon>
        <taxon>Poales</taxon>
        <taxon>Poaceae</taxon>
        <taxon>BOP clade</taxon>
        <taxon>Pooideae</taxon>
        <taxon>Triticodae</taxon>
        <taxon>Triticeae</taxon>
        <taxon>Triticinae</taxon>
        <taxon>Triticum</taxon>
    </lineage>
</organism>
<evidence type="ECO:0000313" key="3">
    <source>
        <dbReference type="Proteomes" id="UP000324705"/>
    </source>
</evidence>
<dbReference type="Gramene" id="TRITD3Bv1G145600.1">
    <property type="protein sequence ID" value="TRITD3Bv1G145600.1"/>
    <property type="gene ID" value="TRITD3Bv1G145600"/>
</dbReference>
<name>A0A9R1S288_TRITD</name>
<dbReference type="InterPro" id="IPR036047">
    <property type="entry name" value="F-box-like_dom_sf"/>
</dbReference>
<accession>A0A9R1S288</accession>
<dbReference type="SUPFAM" id="SSF81383">
    <property type="entry name" value="F-box domain"/>
    <property type="match status" value="1"/>
</dbReference>
<dbReference type="InterPro" id="IPR001810">
    <property type="entry name" value="F-box_dom"/>
</dbReference>
<gene>
    <name evidence="2" type="ORF">TRITD_3Bv1G145600</name>
</gene>
<keyword evidence="3" id="KW-1185">Reference proteome</keyword>
<evidence type="ECO:0000313" key="2">
    <source>
        <dbReference type="EMBL" id="VAH78366.1"/>
    </source>
</evidence>
<dbReference type="AlphaFoldDB" id="A0A9R1S288"/>
<dbReference type="EMBL" id="LT934116">
    <property type="protein sequence ID" value="VAH78366.1"/>
    <property type="molecule type" value="Genomic_DNA"/>
</dbReference>
<sequence>MALVAAQLLPDGVLASVLRHLAPRSLAASRCVCKSWRAVVDDWRLLRTDLLPLSLSGIFFMEEIFPALPKFFASPSIDGKIAARLDYLDTKFEGYLHIMDHCNGLLLLWDQLVVNPATRQWVRLPQPPAPGWRISPTTCALLSTPLCRPITRYFFFPKFLTSWVP</sequence>
<reference evidence="2 3" key="1">
    <citation type="submission" date="2017-09" db="EMBL/GenBank/DDBJ databases">
        <authorList>
            <consortium name="International Durum Wheat Genome Sequencing Consortium (IDWGSC)"/>
            <person name="Milanesi L."/>
        </authorList>
    </citation>
    <scope>NUCLEOTIDE SEQUENCE [LARGE SCALE GENOMIC DNA]</scope>
    <source>
        <strain evidence="3">cv. Svevo</strain>
    </source>
</reference>
<dbReference type="Pfam" id="PF00646">
    <property type="entry name" value="F-box"/>
    <property type="match status" value="1"/>
</dbReference>
<dbReference type="Proteomes" id="UP000324705">
    <property type="component" value="Chromosome 3B"/>
</dbReference>
<proteinExistence type="predicted"/>
<dbReference type="PANTHER" id="PTHR34591:SF62">
    <property type="entry name" value="F-BOX DOMAIN-CONTAINING PROTEIN"/>
    <property type="match status" value="1"/>
</dbReference>
<dbReference type="Gene3D" id="1.20.1280.50">
    <property type="match status" value="1"/>
</dbReference>
<dbReference type="PROSITE" id="PS50181">
    <property type="entry name" value="FBOX"/>
    <property type="match status" value="1"/>
</dbReference>
<dbReference type="SMART" id="SM00256">
    <property type="entry name" value="FBOX"/>
    <property type="match status" value="1"/>
</dbReference>
<evidence type="ECO:0000259" key="1">
    <source>
        <dbReference type="PROSITE" id="PS50181"/>
    </source>
</evidence>
<dbReference type="PANTHER" id="PTHR34591">
    <property type="entry name" value="OS03G0653100 PROTEIN-RELATED"/>
    <property type="match status" value="1"/>
</dbReference>
<protein>
    <recommendedName>
        <fullName evidence="1">F-box domain-containing protein</fullName>
    </recommendedName>
</protein>
<feature type="domain" description="F-box" evidence="1">
    <location>
        <begin position="3"/>
        <end position="50"/>
    </location>
</feature>